<organism evidence="3 4">
    <name type="scientific">Fusarium oxysporum f. sp. cubense (strain race 4)</name>
    <name type="common">Panama disease fungus</name>
    <dbReference type="NCBI Taxonomy" id="2502994"/>
    <lineage>
        <taxon>Eukaryota</taxon>
        <taxon>Fungi</taxon>
        <taxon>Dikarya</taxon>
        <taxon>Ascomycota</taxon>
        <taxon>Pezizomycotina</taxon>
        <taxon>Sordariomycetes</taxon>
        <taxon>Hypocreomycetidae</taxon>
        <taxon>Hypocreales</taxon>
        <taxon>Nectriaceae</taxon>
        <taxon>Fusarium</taxon>
        <taxon>Fusarium oxysporum species complex</taxon>
    </lineage>
</organism>
<proteinExistence type="predicted"/>
<keyword evidence="2" id="KW-0812">Transmembrane</keyword>
<name>N1RPT4_FUSC4</name>
<dbReference type="STRING" id="1229665.N1RPT4"/>
<reference evidence="4" key="2">
    <citation type="journal article" date="2014" name="PLoS ONE">
        <title>Genome and Transcriptome Analysis of the Fungal Pathogen Fusarium oxysporum f. sp. cubense Causing Banana Vascular Wilt Disease.</title>
        <authorList>
            <person name="Guo L."/>
            <person name="Han L."/>
            <person name="Yang L."/>
            <person name="Zeng H."/>
            <person name="Fan D."/>
            <person name="Zhu Y."/>
            <person name="Feng Y."/>
            <person name="Wang G."/>
            <person name="Peng C."/>
            <person name="Jiang X."/>
            <person name="Zhou D."/>
            <person name="Ni P."/>
            <person name="Liang C."/>
            <person name="Liu L."/>
            <person name="Wang J."/>
            <person name="Mao C."/>
            <person name="Fang X."/>
            <person name="Peng M."/>
            <person name="Huang J."/>
        </authorList>
    </citation>
    <scope>NUCLEOTIDE SEQUENCE [LARGE SCALE GENOMIC DNA]</scope>
    <source>
        <strain evidence="4">race 4</strain>
    </source>
</reference>
<dbReference type="OrthoDB" id="3365399at2759"/>
<dbReference type="AlphaFoldDB" id="N1RPT4"/>
<evidence type="ECO:0000313" key="4">
    <source>
        <dbReference type="Proteomes" id="UP000016929"/>
    </source>
</evidence>
<evidence type="ECO:0000256" key="2">
    <source>
        <dbReference type="SAM" id="Phobius"/>
    </source>
</evidence>
<dbReference type="Proteomes" id="UP000016929">
    <property type="component" value="Unassembled WGS sequence"/>
</dbReference>
<dbReference type="HOGENOM" id="CLU_2469114_0_0_1"/>
<feature type="transmembrane region" description="Helical" evidence="2">
    <location>
        <begin position="12"/>
        <end position="33"/>
    </location>
</feature>
<sequence length="88" mass="9948">MYAAMTPQWAGTLLGLLEVAMIPIPFVFWRYGAKIRAKSPAIRALREEQDRLDAKRAKYQKKLEKKRQGEAENAKTEEVGVLEKAAGD</sequence>
<gene>
    <name evidence="3" type="ORF">FOC4_g10013062</name>
</gene>
<keyword evidence="2" id="KW-0472">Membrane</keyword>
<feature type="region of interest" description="Disordered" evidence="1">
    <location>
        <begin position="63"/>
        <end position="88"/>
    </location>
</feature>
<accession>N1RPT4</accession>
<feature type="compositionally biased region" description="Basic and acidic residues" evidence="1">
    <location>
        <begin position="66"/>
        <end position="78"/>
    </location>
</feature>
<evidence type="ECO:0000313" key="3">
    <source>
        <dbReference type="EMBL" id="EMT68643.1"/>
    </source>
</evidence>
<protein>
    <submittedName>
        <fullName evidence="3">Putative drug/proton antiporter YHK8</fullName>
    </submittedName>
</protein>
<dbReference type="EMBL" id="KB726554">
    <property type="protein sequence ID" value="EMT68643.1"/>
    <property type="molecule type" value="Genomic_DNA"/>
</dbReference>
<reference evidence="4" key="1">
    <citation type="submission" date="2012-09" db="EMBL/GenBank/DDBJ databases">
        <title>Genome sequencing and comparative transcriptomics of race 1 and race 4 of banana pathogen: Fusarium oxysporum f. sp. cubense.</title>
        <authorList>
            <person name="Fang X."/>
            <person name="Huang J."/>
        </authorList>
    </citation>
    <scope>NUCLEOTIDE SEQUENCE [LARGE SCALE GENOMIC DNA]</scope>
    <source>
        <strain evidence="4">race 4</strain>
    </source>
</reference>
<keyword evidence="4" id="KW-1185">Reference proteome</keyword>
<keyword evidence="2" id="KW-1133">Transmembrane helix</keyword>
<evidence type="ECO:0000256" key="1">
    <source>
        <dbReference type="SAM" id="MobiDB-lite"/>
    </source>
</evidence>